<accession>A0A4Y9YSI4</accession>
<evidence type="ECO:0000313" key="2">
    <source>
        <dbReference type="EMBL" id="TFY64730.1"/>
    </source>
</evidence>
<feature type="region of interest" description="Disordered" evidence="1">
    <location>
        <begin position="21"/>
        <end position="74"/>
    </location>
</feature>
<protein>
    <submittedName>
        <fullName evidence="2">Uncharacterized protein</fullName>
    </submittedName>
</protein>
<gene>
    <name evidence="2" type="ORF">EVG20_g5857</name>
</gene>
<organism evidence="2 3">
    <name type="scientific">Dentipellis fragilis</name>
    <dbReference type="NCBI Taxonomy" id="205917"/>
    <lineage>
        <taxon>Eukaryota</taxon>
        <taxon>Fungi</taxon>
        <taxon>Dikarya</taxon>
        <taxon>Basidiomycota</taxon>
        <taxon>Agaricomycotina</taxon>
        <taxon>Agaricomycetes</taxon>
        <taxon>Russulales</taxon>
        <taxon>Hericiaceae</taxon>
        <taxon>Dentipellis</taxon>
    </lineage>
</organism>
<comment type="caution">
    <text evidence="2">The sequence shown here is derived from an EMBL/GenBank/DDBJ whole genome shotgun (WGS) entry which is preliminary data.</text>
</comment>
<evidence type="ECO:0000313" key="3">
    <source>
        <dbReference type="Proteomes" id="UP000298327"/>
    </source>
</evidence>
<dbReference type="Proteomes" id="UP000298327">
    <property type="component" value="Unassembled WGS sequence"/>
</dbReference>
<sequence length="74" mass="8219">MRRLDIMQKKTPPTWLGVTRWQEEEEEEPGLTPAAVRPTRMAPGRSGAPHFASAAKRLQAPINSTSLLDHVATE</sequence>
<dbReference type="EMBL" id="SEOQ01000363">
    <property type="protein sequence ID" value="TFY64730.1"/>
    <property type="molecule type" value="Genomic_DNA"/>
</dbReference>
<dbReference type="AlphaFoldDB" id="A0A4Y9YSI4"/>
<reference evidence="2 3" key="1">
    <citation type="submission" date="2019-02" db="EMBL/GenBank/DDBJ databases">
        <title>Genome sequencing of the rare red list fungi Dentipellis fragilis.</title>
        <authorList>
            <person name="Buettner E."/>
            <person name="Kellner H."/>
        </authorList>
    </citation>
    <scope>NUCLEOTIDE SEQUENCE [LARGE SCALE GENOMIC DNA]</scope>
    <source>
        <strain evidence="2 3">DSM 105465</strain>
    </source>
</reference>
<proteinExistence type="predicted"/>
<keyword evidence="3" id="KW-1185">Reference proteome</keyword>
<name>A0A4Y9YSI4_9AGAM</name>
<evidence type="ECO:0000256" key="1">
    <source>
        <dbReference type="SAM" id="MobiDB-lite"/>
    </source>
</evidence>